<dbReference type="NCBIfam" id="TIGR00696">
    <property type="entry name" value="wecG_tagA_cpsF"/>
    <property type="match status" value="1"/>
</dbReference>
<gene>
    <name evidence="4" type="primary">vpsK</name>
    <name evidence="4" type="ORF">GCM10009798_32610</name>
</gene>
<dbReference type="RefSeq" id="WP_344046591.1">
    <property type="nucleotide sequence ID" value="NZ_BAAAPB010000004.1"/>
</dbReference>
<protein>
    <submittedName>
        <fullName evidence="4">Exopolysaccharide biosynthesis glycosyltransferase VpsK</fullName>
    </submittedName>
</protein>
<sequence>MTEHTTELRRLFGLQVAPLTLAEATALAADAVALRTRLLFGVLNAAKVVKLTRDDLLRDSLLEADVLLADGQSVVWASRLLRQPLPERVAGIDLFESLLELADSQHLRVYLLGAKPEVLARLEDVVRTRWPNIVLAGSRDGYFTESESADVAADIVQAKPDMLFLGITTPKKEIFLGRHGDLLGVPVLHGVGGSFDVFAGVTKRAPLRWQRLGLEWAYRLVQEPRRLWRRYLTTNVSFIGLLARELVKPRPIYTRPAGDAERTNHHEDMSWTHSSTDA</sequence>
<dbReference type="InterPro" id="IPR004629">
    <property type="entry name" value="WecG_TagA_CpsF"/>
</dbReference>
<dbReference type="PANTHER" id="PTHR34136">
    <property type="match status" value="1"/>
</dbReference>
<evidence type="ECO:0000313" key="4">
    <source>
        <dbReference type="EMBL" id="GAA1969497.1"/>
    </source>
</evidence>
<reference evidence="4 5" key="1">
    <citation type="journal article" date="2019" name="Int. J. Syst. Evol. Microbiol.">
        <title>The Global Catalogue of Microorganisms (GCM) 10K type strain sequencing project: providing services to taxonomists for standard genome sequencing and annotation.</title>
        <authorList>
            <consortium name="The Broad Institute Genomics Platform"/>
            <consortium name="The Broad Institute Genome Sequencing Center for Infectious Disease"/>
            <person name="Wu L."/>
            <person name="Ma J."/>
        </authorList>
    </citation>
    <scope>NUCLEOTIDE SEQUENCE [LARGE SCALE GENOMIC DNA]</scope>
    <source>
        <strain evidence="4 5">JCM 15309</strain>
    </source>
</reference>
<evidence type="ECO:0000256" key="2">
    <source>
        <dbReference type="ARBA" id="ARBA00022679"/>
    </source>
</evidence>
<evidence type="ECO:0000256" key="3">
    <source>
        <dbReference type="SAM" id="MobiDB-lite"/>
    </source>
</evidence>
<keyword evidence="1" id="KW-0328">Glycosyltransferase</keyword>
<accession>A0ABN2RI11</accession>
<comment type="caution">
    <text evidence="4">The sequence shown here is derived from an EMBL/GenBank/DDBJ whole genome shotgun (WGS) entry which is preliminary data.</text>
</comment>
<name>A0ABN2RI11_9ACTN</name>
<organism evidence="4 5">
    <name type="scientific">Nocardioides panacihumi</name>
    <dbReference type="NCBI Taxonomy" id="400774"/>
    <lineage>
        <taxon>Bacteria</taxon>
        <taxon>Bacillati</taxon>
        <taxon>Actinomycetota</taxon>
        <taxon>Actinomycetes</taxon>
        <taxon>Propionibacteriales</taxon>
        <taxon>Nocardioidaceae</taxon>
        <taxon>Nocardioides</taxon>
    </lineage>
</organism>
<evidence type="ECO:0000256" key="1">
    <source>
        <dbReference type="ARBA" id="ARBA00022676"/>
    </source>
</evidence>
<proteinExistence type="predicted"/>
<keyword evidence="5" id="KW-1185">Reference proteome</keyword>
<keyword evidence="2" id="KW-0808">Transferase</keyword>
<dbReference type="Pfam" id="PF03808">
    <property type="entry name" value="Glyco_tran_WecG"/>
    <property type="match status" value="1"/>
</dbReference>
<dbReference type="CDD" id="cd06533">
    <property type="entry name" value="Glyco_transf_WecG_TagA"/>
    <property type="match status" value="1"/>
</dbReference>
<dbReference type="Proteomes" id="UP001500571">
    <property type="component" value="Unassembled WGS sequence"/>
</dbReference>
<dbReference type="PANTHER" id="PTHR34136:SF1">
    <property type="entry name" value="UDP-N-ACETYL-D-MANNOSAMINURONIC ACID TRANSFERASE"/>
    <property type="match status" value="1"/>
</dbReference>
<dbReference type="EMBL" id="BAAAPB010000004">
    <property type="protein sequence ID" value="GAA1969497.1"/>
    <property type="molecule type" value="Genomic_DNA"/>
</dbReference>
<feature type="compositionally biased region" description="Basic and acidic residues" evidence="3">
    <location>
        <begin position="258"/>
        <end position="270"/>
    </location>
</feature>
<evidence type="ECO:0000313" key="5">
    <source>
        <dbReference type="Proteomes" id="UP001500571"/>
    </source>
</evidence>
<feature type="region of interest" description="Disordered" evidence="3">
    <location>
        <begin position="255"/>
        <end position="278"/>
    </location>
</feature>